<sequence>MQRDDPVNFEKAKTLATYIVERHGPEQLGLLKLLSSYSLFREAAAAGTHRKLVGYCQMLSFEKVLREGKNIYYARSSSAEGITFTITDGGGSRVYKDDIFGTVARTLVDEIASLHPDLNSYKRGPVVQLGHGVSVDDAISNIDYDSIESLLDHLGPRYATVKEQFNDHTAAMVDDEKMAKFKFFELVSDIFTGLRKEKDLKINGLRGLPAEFATTAEKFEVMSGEIRKSIRLTKPPTATMKTLLGEAHPDGEWIGNDFIVYEEYDPFVLIGSSRSALSPINTKFGGPEAPAPNVQDTTIVGVECSGDDLDDAIHLVDKYVDLDINTLSYGERVVALYGSPQGEAIWNKISKIKKGMVMRKMPREPQTPKEWVRNMATILAIGAHTADDRDVMLLAAGRTLAYKGQIEFCATTWSKK</sequence>
<name>A0A6G9L989_9VIRU</name>
<reference evidence="1" key="1">
    <citation type="journal article" date="2020" name="Virus Evol.">
        <title>A new lineage of segmented RNA viruses infecting animals.</title>
        <authorList>
            <person name="Obbard D.J."/>
            <person name="Shi M."/>
            <person name="Roberts K.E."/>
            <person name="Longdon B."/>
            <person name="Dennis A.B."/>
        </authorList>
    </citation>
    <scope>NUCLEOTIDE SEQUENCE</scope>
    <source>
        <strain evidence="1">Penryn_campus_01</strain>
    </source>
</reference>
<evidence type="ECO:0000313" key="1">
    <source>
        <dbReference type="EMBL" id="QIQ61194.1"/>
    </source>
</evidence>
<proteinExistence type="predicted"/>
<dbReference type="EMBL" id="MN264683">
    <property type="protein sequence ID" value="QIQ61194.1"/>
    <property type="molecule type" value="Genomic_RNA"/>
</dbReference>
<organism evidence="1">
    <name type="scientific">Nete virus</name>
    <dbReference type="NCBI Taxonomy" id="2703871"/>
    <lineage>
        <taxon>Viruses</taxon>
        <taxon>Riboviria</taxon>
        <taxon>Quenyaviruses</taxon>
    </lineage>
</organism>
<protein>
    <submittedName>
        <fullName evidence="1">Uncharacterized protein</fullName>
    </submittedName>
</protein>
<accession>A0A6G9L989</accession>